<proteinExistence type="predicted"/>
<evidence type="ECO:0000256" key="1">
    <source>
        <dbReference type="SAM" id="SignalP"/>
    </source>
</evidence>
<comment type="caution">
    <text evidence="2">The sequence shown here is derived from an EMBL/GenBank/DDBJ whole genome shotgun (WGS) entry which is preliminary data.</text>
</comment>
<evidence type="ECO:0000313" key="2">
    <source>
        <dbReference type="EMBL" id="OKA24024.1"/>
    </source>
</evidence>
<protein>
    <submittedName>
        <fullName evidence="2">Uncharacterized protein</fullName>
    </submittedName>
</protein>
<evidence type="ECO:0000313" key="3">
    <source>
        <dbReference type="Proteomes" id="UP000185990"/>
    </source>
</evidence>
<dbReference type="EMBL" id="MPJD01000018">
    <property type="protein sequence ID" value="OKA24024.1"/>
    <property type="molecule type" value="Genomic_DNA"/>
</dbReference>
<dbReference type="Proteomes" id="UP000185990">
    <property type="component" value="Unassembled WGS sequence"/>
</dbReference>
<reference evidence="2 3" key="1">
    <citation type="submission" date="2016-11" db="EMBL/GenBank/DDBJ databases">
        <title>Draft genome of Pseudomonas versuta A4R1.12.</title>
        <authorList>
            <person name="See-Too W.-S."/>
        </authorList>
    </citation>
    <scope>NUCLEOTIDE SEQUENCE [LARGE SCALE GENOMIC DNA]</scope>
    <source>
        <strain evidence="2 3">A4R1.12</strain>
    </source>
</reference>
<dbReference type="AlphaFoldDB" id="A0A853ZZS2"/>
<name>A0A853ZZS2_9PSED</name>
<accession>A0A853ZZS2</accession>
<organism evidence="2 3">
    <name type="scientific">Pseudomonas versuta</name>
    <dbReference type="NCBI Taxonomy" id="1788301"/>
    <lineage>
        <taxon>Bacteria</taxon>
        <taxon>Pseudomonadati</taxon>
        <taxon>Pseudomonadota</taxon>
        <taxon>Gammaproteobacteria</taxon>
        <taxon>Pseudomonadales</taxon>
        <taxon>Pseudomonadaceae</taxon>
        <taxon>Pseudomonas</taxon>
    </lineage>
</organism>
<keyword evidence="1" id="KW-0732">Signal</keyword>
<feature type="chain" id="PRO_5032704221" evidence="1">
    <location>
        <begin position="25"/>
        <end position="61"/>
    </location>
</feature>
<feature type="signal peptide" evidence="1">
    <location>
        <begin position="1"/>
        <end position="24"/>
    </location>
</feature>
<sequence length="61" mass="6546">MGASLLAMAAVRYCSCTASFVSLASQLPQWLQGLLNSTRSCTRVISTSTQSSIMQTIIQMT</sequence>
<gene>
    <name evidence="2" type="ORF">BOH74_12085</name>
</gene>